<keyword evidence="1 4" id="KW-0808">Transferase</keyword>
<evidence type="ECO:0000313" key="5">
    <source>
        <dbReference type="EMBL" id="CAE0754398.1"/>
    </source>
</evidence>
<keyword evidence="2" id="KW-0547">Nucleotide-binding</keyword>
<name>A0A7S4B527_CHRCT</name>
<dbReference type="InterPro" id="IPR027417">
    <property type="entry name" value="P-loop_NTPase"/>
</dbReference>
<protein>
    <recommendedName>
        <fullName evidence="6">Adenylate kinase active site lid domain-containing protein</fullName>
    </recommendedName>
</protein>
<accession>A0A7S4B527</accession>
<evidence type="ECO:0000256" key="2">
    <source>
        <dbReference type="ARBA" id="ARBA00022741"/>
    </source>
</evidence>
<dbReference type="PROSITE" id="PS00113">
    <property type="entry name" value="ADENYLATE_KINASE"/>
    <property type="match status" value="1"/>
</dbReference>
<dbReference type="Pfam" id="PF00406">
    <property type="entry name" value="ADK"/>
    <property type="match status" value="1"/>
</dbReference>
<evidence type="ECO:0000256" key="1">
    <source>
        <dbReference type="ARBA" id="ARBA00022679"/>
    </source>
</evidence>
<dbReference type="GO" id="GO:0005524">
    <property type="term" value="F:ATP binding"/>
    <property type="evidence" value="ECO:0007669"/>
    <property type="project" value="InterPro"/>
</dbReference>
<reference evidence="5" key="1">
    <citation type="submission" date="2021-01" db="EMBL/GenBank/DDBJ databases">
        <authorList>
            <person name="Corre E."/>
            <person name="Pelletier E."/>
            <person name="Niang G."/>
            <person name="Scheremetjew M."/>
            <person name="Finn R."/>
            <person name="Kale V."/>
            <person name="Holt S."/>
            <person name="Cochrane G."/>
            <person name="Meng A."/>
            <person name="Brown T."/>
            <person name="Cohen L."/>
        </authorList>
    </citation>
    <scope>NUCLEOTIDE SEQUENCE</scope>
    <source>
        <strain evidence="5">CCMP645</strain>
    </source>
</reference>
<gene>
    <name evidence="5" type="ORF">PCAR00345_LOCUS6985</name>
</gene>
<dbReference type="SUPFAM" id="SSF52540">
    <property type="entry name" value="P-loop containing nucleoside triphosphate hydrolases"/>
    <property type="match status" value="1"/>
</dbReference>
<dbReference type="EMBL" id="HBIZ01011669">
    <property type="protein sequence ID" value="CAE0754398.1"/>
    <property type="molecule type" value="Transcribed_RNA"/>
</dbReference>
<dbReference type="CDD" id="cd01428">
    <property type="entry name" value="ADK"/>
    <property type="match status" value="1"/>
</dbReference>
<evidence type="ECO:0008006" key="6">
    <source>
        <dbReference type="Google" id="ProtNLM"/>
    </source>
</evidence>
<dbReference type="InterPro" id="IPR033690">
    <property type="entry name" value="Adenylat_kinase_CS"/>
</dbReference>
<dbReference type="GO" id="GO:0006139">
    <property type="term" value="P:nucleobase-containing compound metabolic process"/>
    <property type="evidence" value="ECO:0007669"/>
    <property type="project" value="InterPro"/>
</dbReference>
<evidence type="ECO:0000256" key="4">
    <source>
        <dbReference type="RuleBase" id="RU003330"/>
    </source>
</evidence>
<dbReference type="PANTHER" id="PTHR23359">
    <property type="entry name" value="NUCLEOTIDE KINASE"/>
    <property type="match status" value="1"/>
</dbReference>
<proteinExistence type="inferred from homology"/>
<dbReference type="InterPro" id="IPR000850">
    <property type="entry name" value="Adenylat/UMP-CMP_kin"/>
</dbReference>
<dbReference type="AlphaFoldDB" id="A0A7S4B527"/>
<sequence length="189" mass="20321">MLEELTLVPKTCVSVGTSDRVAHTVFMPLEDAALRRLADKYGEQRQLLILFGPPGAGKGSQAPMIVDKLGIPQLSTGDMLRAAVTAGTEVGKEADRVMKSGALVSDEIVLKIIDERIKQPDCAAGFILDGFPRTLPQAKLLDQLLGSEHITLVIALEVPDAVLTERMCDCRAAFAVVEPATIRFLLLNA</sequence>
<keyword evidence="3 4" id="KW-0418">Kinase</keyword>
<dbReference type="HAMAP" id="MF_00235">
    <property type="entry name" value="Adenylate_kinase_Adk"/>
    <property type="match status" value="1"/>
</dbReference>
<dbReference type="Gene3D" id="3.40.50.300">
    <property type="entry name" value="P-loop containing nucleotide triphosphate hydrolases"/>
    <property type="match status" value="1"/>
</dbReference>
<dbReference type="GO" id="GO:0019205">
    <property type="term" value="F:nucleobase-containing compound kinase activity"/>
    <property type="evidence" value="ECO:0007669"/>
    <property type="project" value="InterPro"/>
</dbReference>
<organism evidence="5">
    <name type="scientific">Chrysotila carterae</name>
    <name type="common">Marine alga</name>
    <name type="synonym">Syracosphaera carterae</name>
    <dbReference type="NCBI Taxonomy" id="13221"/>
    <lineage>
        <taxon>Eukaryota</taxon>
        <taxon>Haptista</taxon>
        <taxon>Haptophyta</taxon>
        <taxon>Prymnesiophyceae</taxon>
        <taxon>Isochrysidales</taxon>
        <taxon>Isochrysidaceae</taxon>
        <taxon>Chrysotila</taxon>
    </lineage>
</organism>
<dbReference type="PRINTS" id="PR00094">
    <property type="entry name" value="ADENYLTKNASE"/>
</dbReference>
<comment type="similarity">
    <text evidence="4">Belongs to the adenylate kinase family.</text>
</comment>
<evidence type="ECO:0000256" key="3">
    <source>
        <dbReference type="ARBA" id="ARBA00022777"/>
    </source>
</evidence>